<feature type="domain" description="Chromo" evidence="1">
    <location>
        <begin position="385"/>
        <end position="435"/>
    </location>
</feature>
<dbReference type="InterPro" id="IPR040684">
    <property type="entry name" value="HMUDK_hel"/>
</dbReference>
<sequence length="450" mass="50892">MARFSATSTPLISRLQTRTGKKKFGPGPGSIVDIAGRKLKLSPVVDTLFLWMTERHAIHQRRLAGQPWPWTDDPIFRQHAFTNVFRVYDRVTQFIICNVIGKGDQDLHETCFRVILFRCFNRISTWELLLDHFGELTWRDFDLAAYEAVLYEEYRQNNKLYGASYILPAPELGGTSLEGTKANYANHLRLLKVMMESDLPGQLGQLSELSDAWERISLYPSMGEFLSFQLLLDLNMIPSLSYPEDWAVCGPGATSCLTKIFGSEVNGVYGEALAWLHDSQDLHFARLGISHERRPRIGSTHELSLVDFEHSLCECDVYSRKAHPDIKGRRLHIAGKRNFSANRPPPPSAVLPIGWLPADAAIRARAHAKRAALPPVDPLDPDPSWILSHIVKQAPSSNGKILYLVRYEGYGPEDDLWLSEADLKDAPELLTQWQDFLERINESITACRVG</sequence>
<dbReference type="EMBL" id="JAKELL010000003">
    <property type="protein sequence ID" value="KAH8999786.1"/>
    <property type="molecule type" value="Genomic_DNA"/>
</dbReference>
<keyword evidence="4" id="KW-1185">Reference proteome</keyword>
<dbReference type="Gene3D" id="2.40.50.40">
    <property type="match status" value="1"/>
</dbReference>
<dbReference type="AlphaFoldDB" id="A0AAD4LQG2"/>
<protein>
    <recommendedName>
        <fullName evidence="1">Chromo domain-containing protein</fullName>
    </recommendedName>
</protein>
<dbReference type="EMBL" id="JAKELL010000231">
    <property type="protein sequence ID" value="KAH8978389.1"/>
    <property type="molecule type" value="Genomic_DNA"/>
</dbReference>
<dbReference type="InterPro" id="IPR000953">
    <property type="entry name" value="Chromo/chromo_shadow_dom"/>
</dbReference>
<gene>
    <name evidence="3" type="ORF">EDB92DRAFT_1832103</name>
    <name evidence="2" type="ORF">EDB92DRAFT_1910173</name>
</gene>
<dbReference type="GO" id="GO:0006338">
    <property type="term" value="P:chromatin remodeling"/>
    <property type="evidence" value="ECO:0007669"/>
    <property type="project" value="UniProtKB-ARBA"/>
</dbReference>
<organism evidence="3 4">
    <name type="scientific">Lactarius akahatsu</name>
    <dbReference type="NCBI Taxonomy" id="416441"/>
    <lineage>
        <taxon>Eukaryota</taxon>
        <taxon>Fungi</taxon>
        <taxon>Dikarya</taxon>
        <taxon>Basidiomycota</taxon>
        <taxon>Agaricomycotina</taxon>
        <taxon>Agaricomycetes</taxon>
        <taxon>Russulales</taxon>
        <taxon>Russulaceae</taxon>
        <taxon>Lactarius</taxon>
    </lineage>
</organism>
<evidence type="ECO:0000313" key="4">
    <source>
        <dbReference type="Proteomes" id="UP001201163"/>
    </source>
</evidence>
<dbReference type="InterPro" id="IPR023780">
    <property type="entry name" value="Chromo_domain"/>
</dbReference>
<evidence type="ECO:0000313" key="2">
    <source>
        <dbReference type="EMBL" id="KAH8978389.1"/>
    </source>
</evidence>
<evidence type="ECO:0000259" key="1">
    <source>
        <dbReference type="PROSITE" id="PS50013"/>
    </source>
</evidence>
<dbReference type="Pfam" id="PF00385">
    <property type="entry name" value="Chromo"/>
    <property type="match status" value="1"/>
</dbReference>
<dbReference type="Pfam" id="PF18723">
    <property type="entry name" value="HMUDK_hel"/>
    <property type="match status" value="1"/>
</dbReference>
<evidence type="ECO:0000313" key="3">
    <source>
        <dbReference type="EMBL" id="KAH8999786.1"/>
    </source>
</evidence>
<comment type="caution">
    <text evidence="3">The sequence shown here is derived from an EMBL/GenBank/DDBJ whole genome shotgun (WGS) entry which is preliminary data.</text>
</comment>
<dbReference type="PROSITE" id="PS50013">
    <property type="entry name" value="CHROMO_2"/>
    <property type="match status" value="1"/>
</dbReference>
<reference evidence="3" key="1">
    <citation type="submission" date="2022-01" db="EMBL/GenBank/DDBJ databases">
        <title>Comparative genomics reveals a dynamic genome evolution in the ectomycorrhizal milk-cap (Lactarius) mushrooms.</title>
        <authorList>
            <consortium name="DOE Joint Genome Institute"/>
            <person name="Lebreton A."/>
            <person name="Tang N."/>
            <person name="Kuo A."/>
            <person name="LaButti K."/>
            <person name="Drula E."/>
            <person name="Barry K."/>
            <person name="Clum A."/>
            <person name="Lipzen A."/>
            <person name="Mousain D."/>
            <person name="Ng V."/>
            <person name="Wang R."/>
            <person name="Wang X."/>
            <person name="Dai Y."/>
            <person name="Henrissat B."/>
            <person name="Grigoriev I.V."/>
            <person name="Guerin-Laguette A."/>
            <person name="Yu F."/>
            <person name="Martin F.M."/>
        </authorList>
    </citation>
    <scope>NUCLEOTIDE SEQUENCE</scope>
    <source>
        <strain evidence="3">QP</strain>
    </source>
</reference>
<dbReference type="SUPFAM" id="SSF54160">
    <property type="entry name" value="Chromo domain-like"/>
    <property type="match status" value="1"/>
</dbReference>
<dbReference type="Proteomes" id="UP001201163">
    <property type="component" value="Unassembled WGS sequence"/>
</dbReference>
<name>A0AAD4LQG2_9AGAM</name>
<proteinExistence type="predicted"/>
<dbReference type="InterPro" id="IPR016197">
    <property type="entry name" value="Chromo-like_dom_sf"/>
</dbReference>
<accession>A0AAD4LQG2</accession>